<name>A0ABM7UFQ9_9LEPT</name>
<evidence type="ECO:0008006" key="3">
    <source>
        <dbReference type="Google" id="ProtNLM"/>
    </source>
</evidence>
<keyword evidence="2" id="KW-1185">Reference proteome</keyword>
<dbReference type="NCBIfam" id="NF047479">
    <property type="entry name" value="LIC10729_fam"/>
    <property type="match status" value="1"/>
</dbReference>
<protein>
    <recommendedName>
        <fullName evidence="3">Lipoprotein</fullName>
    </recommendedName>
</protein>
<dbReference type="EMBL" id="AP025028">
    <property type="protein sequence ID" value="BDA77410.1"/>
    <property type="molecule type" value="Genomic_DNA"/>
</dbReference>
<dbReference type="RefSeq" id="WP_242935306.1">
    <property type="nucleotide sequence ID" value="NZ_AP025028.1"/>
</dbReference>
<reference evidence="1 2" key="1">
    <citation type="submission" date="2021-08" db="EMBL/GenBank/DDBJ databases">
        <title>Complete genome sequence of Leptospira kobayashii strain E30.</title>
        <authorList>
            <person name="Nakao R."/>
            <person name="Nakamura S."/>
            <person name="Masuzawa T."/>
            <person name="Koizumi N."/>
        </authorList>
    </citation>
    <scope>NUCLEOTIDE SEQUENCE [LARGE SCALE GENOMIC DNA]</scope>
    <source>
        <strain evidence="1 2">E30</strain>
    </source>
</reference>
<dbReference type="Proteomes" id="UP000245263">
    <property type="component" value="Chromosome 1"/>
</dbReference>
<evidence type="ECO:0000313" key="1">
    <source>
        <dbReference type="EMBL" id="BDA77410.1"/>
    </source>
</evidence>
<accession>A0ABM7UFQ9</accession>
<evidence type="ECO:0000313" key="2">
    <source>
        <dbReference type="Proteomes" id="UP000245263"/>
    </source>
</evidence>
<organism evidence="1 2">
    <name type="scientific">Leptospira kobayashii</name>
    <dbReference type="NCBI Taxonomy" id="1917830"/>
    <lineage>
        <taxon>Bacteria</taxon>
        <taxon>Pseudomonadati</taxon>
        <taxon>Spirochaetota</taxon>
        <taxon>Spirochaetia</taxon>
        <taxon>Leptospirales</taxon>
        <taxon>Leptospiraceae</taxon>
        <taxon>Leptospira</taxon>
    </lineage>
</organism>
<proteinExistence type="predicted"/>
<sequence length="191" mass="22400">MLQLKLKFFLLTAIFFSFFTFKNTRAEEPPRVPVQAFAAEEGLIPEDTASFPELKTWALYQFYELEPDSPIMGIQDYLCRMVPETGLRFLLEKSPKNRSTVYLYLDMTRYLPQKKASFKSRKLEIYINHRKKKEIYTSRGKSFTNPVEIPIEPNEFPDGKIYVELSPSTSESGRFWGVWDAFILENPLEKN</sequence>
<gene>
    <name evidence="1" type="ORF">LPTSP3_g03400</name>
</gene>